<keyword evidence="2" id="KW-1185">Reference proteome</keyword>
<accession>A0AAV7H6C8</accession>
<name>A0AAV7H6C8_DENCH</name>
<dbReference type="Proteomes" id="UP000775213">
    <property type="component" value="Unassembled WGS sequence"/>
</dbReference>
<dbReference type="EMBL" id="JAGFBR010000007">
    <property type="protein sequence ID" value="KAH0463957.1"/>
    <property type="molecule type" value="Genomic_DNA"/>
</dbReference>
<protein>
    <submittedName>
        <fullName evidence="1">Uncharacterized protein</fullName>
    </submittedName>
</protein>
<comment type="caution">
    <text evidence="1">The sequence shown here is derived from an EMBL/GenBank/DDBJ whole genome shotgun (WGS) entry which is preliminary data.</text>
</comment>
<organism evidence="1 2">
    <name type="scientific">Dendrobium chrysotoxum</name>
    <name type="common">Orchid</name>
    <dbReference type="NCBI Taxonomy" id="161865"/>
    <lineage>
        <taxon>Eukaryota</taxon>
        <taxon>Viridiplantae</taxon>
        <taxon>Streptophyta</taxon>
        <taxon>Embryophyta</taxon>
        <taxon>Tracheophyta</taxon>
        <taxon>Spermatophyta</taxon>
        <taxon>Magnoliopsida</taxon>
        <taxon>Liliopsida</taxon>
        <taxon>Asparagales</taxon>
        <taxon>Orchidaceae</taxon>
        <taxon>Epidendroideae</taxon>
        <taxon>Malaxideae</taxon>
        <taxon>Dendrobiinae</taxon>
        <taxon>Dendrobium</taxon>
    </lineage>
</organism>
<gene>
    <name evidence="1" type="ORF">IEQ34_006743</name>
</gene>
<proteinExistence type="predicted"/>
<evidence type="ECO:0000313" key="1">
    <source>
        <dbReference type="EMBL" id="KAH0463957.1"/>
    </source>
</evidence>
<reference evidence="1 2" key="1">
    <citation type="journal article" date="2021" name="Hortic Res">
        <title>Chromosome-scale assembly of the Dendrobium chrysotoxum genome enhances the understanding of orchid evolution.</title>
        <authorList>
            <person name="Zhang Y."/>
            <person name="Zhang G.Q."/>
            <person name="Zhang D."/>
            <person name="Liu X.D."/>
            <person name="Xu X.Y."/>
            <person name="Sun W.H."/>
            <person name="Yu X."/>
            <person name="Zhu X."/>
            <person name="Wang Z.W."/>
            <person name="Zhao X."/>
            <person name="Zhong W.Y."/>
            <person name="Chen H."/>
            <person name="Yin W.L."/>
            <person name="Huang T."/>
            <person name="Niu S.C."/>
            <person name="Liu Z.J."/>
        </authorList>
    </citation>
    <scope>NUCLEOTIDE SEQUENCE [LARGE SCALE GENOMIC DNA]</scope>
    <source>
        <strain evidence="1">Lindl</strain>
    </source>
</reference>
<evidence type="ECO:0000313" key="2">
    <source>
        <dbReference type="Proteomes" id="UP000775213"/>
    </source>
</evidence>
<dbReference type="AlphaFoldDB" id="A0AAV7H6C8"/>
<sequence length="84" mass="9525">MEKSSSFSKGSTQFLLSAPVDGANSTQKCCNNNEAKCELVDYDSVPEFLKHNEFIVNYCRSEWPLKQTILSIFSIHSETLSIWT</sequence>